<name>A0A0A9H974_ARUDO</name>
<evidence type="ECO:0000256" key="1">
    <source>
        <dbReference type="SAM" id="MobiDB-lite"/>
    </source>
</evidence>
<protein>
    <submittedName>
        <fullName evidence="2">Uncharacterized protein</fullName>
    </submittedName>
</protein>
<proteinExistence type="predicted"/>
<accession>A0A0A9H974</accession>
<organism evidence="2">
    <name type="scientific">Arundo donax</name>
    <name type="common">Giant reed</name>
    <name type="synonym">Donax arundinaceus</name>
    <dbReference type="NCBI Taxonomy" id="35708"/>
    <lineage>
        <taxon>Eukaryota</taxon>
        <taxon>Viridiplantae</taxon>
        <taxon>Streptophyta</taxon>
        <taxon>Embryophyta</taxon>
        <taxon>Tracheophyta</taxon>
        <taxon>Spermatophyta</taxon>
        <taxon>Magnoliopsida</taxon>
        <taxon>Liliopsida</taxon>
        <taxon>Poales</taxon>
        <taxon>Poaceae</taxon>
        <taxon>PACMAD clade</taxon>
        <taxon>Arundinoideae</taxon>
        <taxon>Arundineae</taxon>
        <taxon>Arundo</taxon>
    </lineage>
</organism>
<feature type="region of interest" description="Disordered" evidence="1">
    <location>
        <begin position="1"/>
        <end position="22"/>
    </location>
</feature>
<dbReference type="AlphaFoldDB" id="A0A0A9H974"/>
<reference evidence="2" key="2">
    <citation type="journal article" date="2015" name="Data Brief">
        <title>Shoot transcriptome of the giant reed, Arundo donax.</title>
        <authorList>
            <person name="Barrero R.A."/>
            <person name="Guerrero F.D."/>
            <person name="Moolhuijzen P."/>
            <person name="Goolsby J.A."/>
            <person name="Tidwell J."/>
            <person name="Bellgard S.E."/>
            <person name="Bellgard M.I."/>
        </authorList>
    </citation>
    <scope>NUCLEOTIDE SEQUENCE</scope>
    <source>
        <tissue evidence="2">Shoot tissue taken approximately 20 cm above the soil surface</tissue>
    </source>
</reference>
<reference evidence="2" key="1">
    <citation type="submission" date="2014-09" db="EMBL/GenBank/DDBJ databases">
        <authorList>
            <person name="Magalhaes I.L.F."/>
            <person name="Oliveira U."/>
            <person name="Santos F.R."/>
            <person name="Vidigal T.H.D.A."/>
            <person name="Brescovit A.D."/>
            <person name="Santos A.J."/>
        </authorList>
    </citation>
    <scope>NUCLEOTIDE SEQUENCE</scope>
    <source>
        <tissue evidence="2">Shoot tissue taken approximately 20 cm above the soil surface</tissue>
    </source>
</reference>
<sequence length="22" mass="2342">MIGSAEDGSESAQLRMLMVTTN</sequence>
<dbReference type="EMBL" id="GBRH01165537">
    <property type="protein sequence ID" value="JAE32359.1"/>
    <property type="molecule type" value="Transcribed_RNA"/>
</dbReference>
<evidence type="ECO:0000313" key="2">
    <source>
        <dbReference type="EMBL" id="JAE32359.1"/>
    </source>
</evidence>